<feature type="transmembrane region" description="Helical" evidence="1">
    <location>
        <begin position="36"/>
        <end position="57"/>
    </location>
</feature>
<feature type="transmembrane region" description="Helical" evidence="1">
    <location>
        <begin position="293"/>
        <end position="310"/>
    </location>
</feature>
<protein>
    <submittedName>
        <fullName evidence="3">Inositol phosphorylceramide synthase</fullName>
    </submittedName>
</protein>
<keyword evidence="4" id="KW-1185">Reference proteome</keyword>
<dbReference type="GO" id="GO:0016020">
    <property type="term" value="C:membrane"/>
    <property type="evidence" value="ECO:0007669"/>
    <property type="project" value="UniProtKB-SubCell"/>
</dbReference>
<sequence>MRLWVVAAVFAAVALTRSYAVGIPLRDPHGAILLSRLGISLGLFVVLSLVDAALRVCRRGWTARRTLDVLRTRWNRERLVLVASALLAYHLVYFCYHNLKSSDVLRAPRDAMLLGWDRWLFLGHSPAVLLHDLLGQHVAAYVLMVVYESFSWLATVSFVAAITLTTRVRDGYVFIASAVWVWILGVGSYYLIPSLGPFHSAPQDFAGLPHTMIQDTQARYVAQRAHLLAHPAASDSFAQISAFASLHVAVTTVLLLMARYYGLRRTARAMTVFLGGTLLATVYLGWHFAVDDLAGLVLAFVAVGLGRLTIYPRGRTGPVEGPLRRGREAAAVR</sequence>
<keyword evidence="1" id="KW-1133">Transmembrane helix</keyword>
<dbReference type="InterPro" id="IPR026841">
    <property type="entry name" value="Aur1/Ipt1"/>
</dbReference>
<proteinExistence type="predicted"/>
<feature type="transmembrane region" description="Helical" evidence="1">
    <location>
        <begin position="237"/>
        <end position="257"/>
    </location>
</feature>
<name>A0A7X0RMP2_9ACTN</name>
<feature type="transmembrane region" description="Helical" evidence="1">
    <location>
        <begin position="78"/>
        <end position="99"/>
    </location>
</feature>
<dbReference type="Pfam" id="PF14378">
    <property type="entry name" value="PAP2_3"/>
    <property type="match status" value="1"/>
</dbReference>
<dbReference type="EMBL" id="JACKXE010000002">
    <property type="protein sequence ID" value="MBB6629753.1"/>
    <property type="molecule type" value="Genomic_DNA"/>
</dbReference>
<feature type="transmembrane region" description="Helical" evidence="1">
    <location>
        <begin position="171"/>
        <end position="192"/>
    </location>
</feature>
<dbReference type="AlphaFoldDB" id="A0A7X0RMP2"/>
<dbReference type="Proteomes" id="UP000523955">
    <property type="component" value="Unassembled WGS sequence"/>
</dbReference>
<feature type="transmembrane region" description="Helical" evidence="1">
    <location>
        <begin position="269"/>
        <end position="287"/>
    </location>
</feature>
<feature type="transmembrane region" description="Helical" evidence="1">
    <location>
        <begin position="138"/>
        <end position="164"/>
    </location>
</feature>
<feature type="domain" description="Inositolphosphotransferase Aur1/Ipt1" evidence="2">
    <location>
        <begin position="113"/>
        <end position="304"/>
    </location>
</feature>
<evidence type="ECO:0000256" key="1">
    <source>
        <dbReference type="SAM" id="Phobius"/>
    </source>
</evidence>
<organism evidence="3 4">
    <name type="scientific">Nocardioides luti</name>
    <dbReference type="NCBI Taxonomy" id="2761101"/>
    <lineage>
        <taxon>Bacteria</taxon>
        <taxon>Bacillati</taxon>
        <taxon>Actinomycetota</taxon>
        <taxon>Actinomycetes</taxon>
        <taxon>Propionibacteriales</taxon>
        <taxon>Nocardioidaceae</taxon>
        <taxon>Nocardioides</taxon>
    </lineage>
</organism>
<keyword evidence="1" id="KW-0472">Membrane</keyword>
<evidence type="ECO:0000313" key="3">
    <source>
        <dbReference type="EMBL" id="MBB6629753.1"/>
    </source>
</evidence>
<dbReference type="CDD" id="cd03386">
    <property type="entry name" value="PAP2_Aur1_like"/>
    <property type="match status" value="1"/>
</dbReference>
<evidence type="ECO:0000313" key="4">
    <source>
        <dbReference type="Proteomes" id="UP000523955"/>
    </source>
</evidence>
<comment type="caution">
    <text evidence="3">The sequence shown here is derived from an EMBL/GenBank/DDBJ whole genome shotgun (WGS) entry which is preliminary data.</text>
</comment>
<evidence type="ECO:0000259" key="2">
    <source>
        <dbReference type="Pfam" id="PF14378"/>
    </source>
</evidence>
<reference evidence="3 4" key="1">
    <citation type="submission" date="2020-08" db="EMBL/GenBank/DDBJ databases">
        <authorList>
            <person name="Seo M.-J."/>
        </authorList>
    </citation>
    <scope>NUCLEOTIDE SEQUENCE [LARGE SCALE GENOMIC DNA]</scope>
    <source>
        <strain evidence="3 4">KIGAM211</strain>
    </source>
</reference>
<accession>A0A7X0RMP2</accession>
<keyword evidence="1" id="KW-0812">Transmembrane</keyword>
<gene>
    <name evidence="3" type="ORF">H5V45_20720</name>
</gene>